<proteinExistence type="predicted"/>
<dbReference type="EMBL" id="JACIFE010000003">
    <property type="protein sequence ID" value="MBB4076284.1"/>
    <property type="molecule type" value="Genomic_DNA"/>
</dbReference>
<gene>
    <name evidence="1" type="ORF">GGR08_000577</name>
</gene>
<accession>A0A840DT74</accession>
<organism evidence="1 2">
    <name type="scientific">Bartonella fuyuanensis</name>
    <dbReference type="NCBI Taxonomy" id="1460968"/>
    <lineage>
        <taxon>Bacteria</taxon>
        <taxon>Pseudomonadati</taxon>
        <taxon>Pseudomonadota</taxon>
        <taxon>Alphaproteobacteria</taxon>
        <taxon>Hyphomicrobiales</taxon>
        <taxon>Bartonellaceae</taxon>
        <taxon>Bartonella</taxon>
    </lineage>
</organism>
<reference evidence="1 2" key="1">
    <citation type="submission" date="2020-08" db="EMBL/GenBank/DDBJ databases">
        <title>Genomic Encyclopedia of Type Strains, Phase IV (KMG-IV): sequencing the most valuable type-strain genomes for metagenomic binning, comparative biology and taxonomic classification.</title>
        <authorList>
            <person name="Goeker M."/>
        </authorList>
    </citation>
    <scope>NUCLEOTIDE SEQUENCE [LARGE SCALE GENOMIC DNA]</scope>
    <source>
        <strain evidence="1 2">DSM 100694</strain>
    </source>
</reference>
<protein>
    <submittedName>
        <fullName evidence="1">Uncharacterized protein</fullName>
    </submittedName>
</protein>
<keyword evidence="2" id="KW-1185">Reference proteome</keyword>
<name>A0A840DT74_9HYPH</name>
<dbReference type="Proteomes" id="UP000585970">
    <property type="component" value="Unassembled WGS sequence"/>
</dbReference>
<sequence>MNRLNIRSVATLEAGKYNDGASLLLHKQKDGNAQWMLYPSRAPS</sequence>
<evidence type="ECO:0000313" key="1">
    <source>
        <dbReference type="EMBL" id="MBB4076284.1"/>
    </source>
</evidence>
<evidence type="ECO:0000313" key="2">
    <source>
        <dbReference type="Proteomes" id="UP000585970"/>
    </source>
</evidence>
<dbReference type="AlphaFoldDB" id="A0A840DT74"/>
<comment type="caution">
    <text evidence="1">The sequence shown here is derived from an EMBL/GenBank/DDBJ whole genome shotgun (WGS) entry which is preliminary data.</text>
</comment>